<dbReference type="PANTHER" id="PTHR43479:SF11">
    <property type="entry name" value="ACREF_ENVCD OPERON REPRESSOR-RELATED"/>
    <property type="match status" value="1"/>
</dbReference>
<evidence type="ECO:0000256" key="2">
    <source>
        <dbReference type="PROSITE-ProRule" id="PRU00335"/>
    </source>
</evidence>
<feature type="domain" description="HTH tetR-type" evidence="3">
    <location>
        <begin position="18"/>
        <end position="78"/>
    </location>
</feature>
<evidence type="ECO:0000313" key="5">
    <source>
        <dbReference type="Proteomes" id="UP001163203"/>
    </source>
</evidence>
<dbReference type="Pfam" id="PF00440">
    <property type="entry name" value="TetR_N"/>
    <property type="match status" value="1"/>
</dbReference>
<sequence>MGATSRPYRGVSASDRRAERRARLLEAGLELLGTEGFERTTMTAVCSAAKLTERYFYESFGGREELLLAVIDQIAAEVRDAVLTGLREAEGEVADKARAAIRAFVTLLTADPRKGRVAIIESSASAPLRLRRHELLANFAALVVTQAEALHGRAALPQPRAEINALLFVGGLAEVLTGWLTGRLATTPEELVDAATHQFVTAMHR</sequence>
<protein>
    <submittedName>
        <fullName evidence="4">TetR/AcrR family transcriptional regulator</fullName>
    </submittedName>
</protein>
<gene>
    <name evidence="4" type="ORF">ORV05_11325</name>
</gene>
<dbReference type="PROSITE" id="PS50977">
    <property type="entry name" value="HTH_TETR_2"/>
    <property type="match status" value="1"/>
</dbReference>
<keyword evidence="1 2" id="KW-0238">DNA-binding</keyword>
<feature type="DNA-binding region" description="H-T-H motif" evidence="2">
    <location>
        <begin position="41"/>
        <end position="60"/>
    </location>
</feature>
<accession>A0ABY7BB07</accession>
<dbReference type="EMBL" id="CP113836">
    <property type="protein sequence ID" value="WAL68323.1"/>
    <property type="molecule type" value="Genomic_DNA"/>
</dbReference>
<dbReference type="Gene3D" id="1.10.357.10">
    <property type="entry name" value="Tetracycline Repressor, domain 2"/>
    <property type="match status" value="1"/>
</dbReference>
<dbReference type="InterPro" id="IPR050624">
    <property type="entry name" value="HTH-type_Tx_Regulator"/>
</dbReference>
<evidence type="ECO:0000256" key="1">
    <source>
        <dbReference type="ARBA" id="ARBA00023125"/>
    </source>
</evidence>
<proteinExistence type="predicted"/>
<dbReference type="RefSeq" id="WP_268758416.1">
    <property type="nucleotide sequence ID" value="NZ_CP113836.1"/>
</dbReference>
<keyword evidence="5" id="KW-1185">Reference proteome</keyword>
<dbReference type="SUPFAM" id="SSF46689">
    <property type="entry name" value="Homeodomain-like"/>
    <property type="match status" value="1"/>
</dbReference>
<organism evidence="4 5">
    <name type="scientific">Amycolatopsis cynarae</name>
    <dbReference type="NCBI Taxonomy" id="2995223"/>
    <lineage>
        <taxon>Bacteria</taxon>
        <taxon>Bacillati</taxon>
        <taxon>Actinomycetota</taxon>
        <taxon>Actinomycetes</taxon>
        <taxon>Pseudonocardiales</taxon>
        <taxon>Pseudonocardiaceae</taxon>
        <taxon>Amycolatopsis</taxon>
    </lineage>
</organism>
<evidence type="ECO:0000259" key="3">
    <source>
        <dbReference type="PROSITE" id="PS50977"/>
    </source>
</evidence>
<evidence type="ECO:0000313" key="4">
    <source>
        <dbReference type="EMBL" id="WAL68323.1"/>
    </source>
</evidence>
<reference evidence="4" key="1">
    <citation type="submission" date="2022-11" db="EMBL/GenBank/DDBJ databases">
        <authorList>
            <person name="Mo P."/>
        </authorList>
    </citation>
    <scope>NUCLEOTIDE SEQUENCE</scope>
    <source>
        <strain evidence="4">HUAS 11-8</strain>
    </source>
</reference>
<dbReference type="PANTHER" id="PTHR43479">
    <property type="entry name" value="ACREF/ENVCD OPERON REPRESSOR-RELATED"/>
    <property type="match status" value="1"/>
</dbReference>
<dbReference type="InterPro" id="IPR009057">
    <property type="entry name" value="Homeodomain-like_sf"/>
</dbReference>
<dbReference type="InterPro" id="IPR001647">
    <property type="entry name" value="HTH_TetR"/>
</dbReference>
<name>A0ABY7BB07_9PSEU</name>
<dbReference type="Proteomes" id="UP001163203">
    <property type="component" value="Chromosome"/>
</dbReference>